<dbReference type="Proteomes" id="UP000054477">
    <property type="component" value="Unassembled WGS sequence"/>
</dbReference>
<evidence type="ECO:0000256" key="1">
    <source>
        <dbReference type="SAM" id="Phobius"/>
    </source>
</evidence>
<reference evidence="3" key="2">
    <citation type="submission" date="2015-01" db="EMBL/GenBank/DDBJ databases">
        <title>Evolutionary Origins and Diversification of the Mycorrhizal Mutualists.</title>
        <authorList>
            <consortium name="DOE Joint Genome Institute"/>
            <consortium name="Mycorrhizal Genomics Consortium"/>
            <person name="Kohler A."/>
            <person name="Kuo A."/>
            <person name="Nagy L.G."/>
            <person name="Floudas D."/>
            <person name="Copeland A."/>
            <person name="Barry K.W."/>
            <person name="Cichocki N."/>
            <person name="Veneault-Fourrey C."/>
            <person name="LaButti K."/>
            <person name="Lindquist E.A."/>
            <person name="Lipzen A."/>
            <person name="Lundell T."/>
            <person name="Morin E."/>
            <person name="Murat C."/>
            <person name="Riley R."/>
            <person name="Ohm R."/>
            <person name="Sun H."/>
            <person name="Tunlid A."/>
            <person name="Henrissat B."/>
            <person name="Grigoriev I.V."/>
            <person name="Hibbett D.S."/>
            <person name="Martin F."/>
        </authorList>
    </citation>
    <scope>NUCLEOTIDE SEQUENCE [LARGE SCALE GENOMIC DNA]</scope>
    <source>
        <strain evidence="3">LaAM-08-1</strain>
    </source>
</reference>
<keyword evidence="1" id="KW-1133">Transmembrane helix</keyword>
<organism evidence="2 3">
    <name type="scientific">Laccaria amethystina LaAM-08-1</name>
    <dbReference type="NCBI Taxonomy" id="1095629"/>
    <lineage>
        <taxon>Eukaryota</taxon>
        <taxon>Fungi</taxon>
        <taxon>Dikarya</taxon>
        <taxon>Basidiomycota</taxon>
        <taxon>Agaricomycotina</taxon>
        <taxon>Agaricomycetes</taxon>
        <taxon>Agaricomycetidae</taxon>
        <taxon>Agaricales</taxon>
        <taxon>Agaricineae</taxon>
        <taxon>Hydnangiaceae</taxon>
        <taxon>Laccaria</taxon>
    </lineage>
</organism>
<keyword evidence="1" id="KW-0812">Transmembrane</keyword>
<dbReference type="HOGENOM" id="CLU_1927944_0_0_1"/>
<evidence type="ECO:0000313" key="2">
    <source>
        <dbReference type="EMBL" id="KIJ98048.1"/>
    </source>
</evidence>
<dbReference type="EMBL" id="KN838678">
    <property type="protein sequence ID" value="KIJ98048.1"/>
    <property type="molecule type" value="Genomic_DNA"/>
</dbReference>
<dbReference type="AlphaFoldDB" id="A0A0C9X9I4"/>
<accession>A0A0C9X9I4</accession>
<reference evidence="2 3" key="1">
    <citation type="submission" date="2014-04" db="EMBL/GenBank/DDBJ databases">
        <authorList>
            <consortium name="DOE Joint Genome Institute"/>
            <person name="Kuo A."/>
            <person name="Kohler A."/>
            <person name="Nagy L.G."/>
            <person name="Floudas D."/>
            <person name="Copeland A."/>
            <person name="Barry K.W."/>
            <person name="Cichocki N."/>
            <person name="Veneault-Fourrey C."/>
            <person name="LaButti K."/>
            <person name="Lindquist E.A."/>
            <person name="Lipzen A."/>
            <person name="Lundell T."/>
            <person name="Morin E."/>
            <person name="Murat C."/>
            <person name="Sun H."/>
            <person name="Tunlid A."/>
            <person name="Henrissat B."/>
            <person name="Grigoriev I.V."/>
            <person name="Hibbett D.S."/>
            <person name="Martin F."/>
            <person name="Nordberg H.P."/>
            <person name="Cantor M.N."/>
            <person name="Hua S.X."/>
        </authorList>
    </citation>
    <scope>NUCLEOTIDE SEQUENCE [LARGE SCALE GENOMIC DNA]</scope>
    <source>
        <strain evidence="2 3">LaAM-08-1</strain>
    </source>
</reference>
<sequence>MDSHNKKDEVMPGTLYIAGGKWSFILGGSAALLLTTRVLTRTQLVLLQDNDNHDNFGNRAQTKFINVHNLQVAEGCSFLTICVLARILHKITARAIMLTILAAEFGSCQRGQRWSKLARSWAFGNHTGSEH</sequence>
<evidence type="ECO:0000313" key="3">
    <source>
        <dbReference type="Proteomes" id="UP000054477"/>
    </source>
</evidence>
<keyword evidence="1" id="KW-0472">Membrane</keyword>
<name>A0A0C9X9I4_9AGAR</name>
<feature type="transmembrane region" description="Helical" evidence="1">
    <location>
        <begin position="15"/>
        <end position="34"/>
    </location>
</feature>
<gene>
    <name evidence="2" type="ORF">K443DRAFT_223491</name>
</gene>
<keyword evidence="3" id="KW-1185">Reference proteome</keyword>
<protein>
    <submittedName>
        <fullName evidence="2">Uncharacterized protein</fullName>
    </submittedName>
</protein>
<proteinExistence type="predicted"/>